<dbReference type="InterPro" id="IPR054208">
    <property type="entry name" value="DUF6914"/>
</dbReference>
<dbReference type="Proteomes" id="UP000272025">
    <property type="component" value="Unassembled WGS sequence"/>
</dbReference>
<dbReference type="EMBL" id="ML119056">
    <property type="protein sequence ID" value="ROT37803.1"/>
    <property type="molecule type" value="Genomic_DNA"/>
</dbReference>
<protein>
    <submittedName>
        <fullName evidence="1">Uncharacterized protein</fullName>
    </submittedName>
</protein>
<organism evidence="1 2">
    <name type="scientific">Sodiomyces alkalinus (strain CBS 110278 / VKM F-3762 / F11)</name>
    <name type="common">Alkaliphilic filamentous fungus</name>
    <dbReference type="NCBI Taxonomy" id="1314773"/>
    <lineage>
        <taxon>Eukaryota</taxon>
        <taxon>Fungi</taxon>
        <taxon>Dikarya</taxon>
        <taxon>Ascomycota</taxon>
        <taxon>Pezizomycotina</taxon>
        <taxon>Sordariomycetes</taxon>
        <taxon>Hypocreomycetidae</taxon>
        <taxon>Glomerellales</taxon>
        <taxon>Plectosphaerellaceae</taxon>
        <taxon>Sodiomyces</taxon>
    </lineage>
</organism>
<dbReference type="GeneID" id="39581989"/>
<keyword evidence="2" id="KW-1185">Reference proteome</keyword>
<reference evidence="1 2" key="1">
    <citation type="journal article" date="2018" name="Mol. Ecol.">
        <title>The obligate alkalophilic soda-lake fungus Sodiomyces alkalinus has shifted to a protein diet.</title>
        <authorList>
            <person name="Grum-Grzhimaylo A.A."/>
            <person name="Falkoski D.L."/>
            <person name="van den Heuvel J."/>
            <person name="Valero-Jimenez C.A."/>
            <person name="Min B."/>
            <person name="Choi I.G."/>
            <person name="Lipzen A."/>
            <person name="Daum C.G."/>
            <person name="Aanen D.K."/>
            <person name="Tsang A."/>
            <person name="Henrissat B."/>
            <person name="Bilanenko E.N."/>
            <person name="de Vries R.P."/>
            <person name="van Kan J.A.L."/>
            <person name="Grigoriev I.V."/>
            <person name="Debets A.J.M."/>
        </authorList>
    </citation>
    <scope>NUCLEOTIDE SEQUENCE [LARGE SCALE GENOMIC DNA]</scope>
    <source>
        <strain evidence="1 2">F11</strain>
    </source>
</reference>
<evidence type="ECO:0000313" key="2">
    <source>
        <dbReference type="Proteomes" id="UP000272025"/>
    </source>
</evidence>
<evidence type="ECO:0000313" key="1">
    <source>
        <dbReference type="EMBL" id="ROT37803.1"/>
    </source>
</evidence>
<gene>
    <name evidence="1" type="ORF">SODALDRAFT_351032</name>
</gene>
<dbReference type="AlphaFoldDB" id="A0A3N2PTG3"/>
<dbReference type="RefSeq" id="XP_028465609.1">
    <property type="nucleotide sequence ID" value="XM_028613511.1"/>
</dbReference>
<dbReference type="Pfam" id="PF21858">
    <property type="entry name" value="DUF6914"/>
    <property type="match status" value="1"/>
</dbReference>
<name>A0A3N2PTG3_SODAK</name>
<proteinExistence type="predicted"/>
<sequence>MSSTSQKQIAVAFYRRDPISTDPHKRKIYQHESYHWGILIVQQGNVHDAYEATDRNRLDPVTWKQENPTLDWWFKAKQGVNPYRSGKYLGCVVVGTVPADKSRDDVQAFLHEVPLPKRHQYPQQSCVTWVGNAIRALGEAQWMRELDWEEFADWALAYADKRLKNSEDTPEVVYYEK</sequence>
<dbReference type="OrthoDB" id="4924482at2759"/>
<accession>A0A3N2PTG3</accession>